<organism evidence="3">
    <name type="scientific">Volvox carteri f. nagariensis</name>
    <dbReference type="NCBI Taxonomy" id="3068"/>
    <lineage>
        <taxon>Eukaryota</taxon>
        <taxon>Viridiplantae</taxon>
        <taxon>Chlorophyta</taxon>
        <taxon>core chlorophytes</taxon>
        <taxon>Chlorophyceae</taxon>
        <taxon>CS clade</taxon>
        <taxon>Chlamydomonadales</taxon>
        <taxon>Volvocaceae</taxon>
        <taxon>Volvox</taxon>
    </lineage>
</organism>
<feature type="region of interest" description="Disordered" evidence="1">
    <location>
        <begin position="220"/>
        <end position="373"/>
    </location>
</feature>
<dbReference type="KEGG" id="vcn:VOLCADRAFT_91185"/>
<dbReference type="STRING" id="3068.D8TWE4"/>
<feature type="compositionally biased region" description="Low complexity" evidence="1">
    <location>
        <begin position="521"/>
        <end position="552"/>
    </location>
</feature>
<feature type="compositionally biased region" description="Pro residues" evidence="1">
    <location>
        <begin position="349"/>
        <end position="371"/>
    </location>
</feature>
<feature type="compositionally biased region" description="Low complexity" evidence="1">
    <location>
        <begin position="305"/>
        <end position="323"/>
    </location>
</feature>
<feature type="compositionally biased region" description="Low complexity" evidence="1">
    <location>
        <begin position="220"/>
        <end position="248"/>
    </location>
</feature>
<evidence type="ECO:0000313" key="3">
    <source>
        <dbReference type="Proteomes" id="UP000001058"/>
    </source>
</evidence>
<feature type="compositionally biased region" description="Low complexity" evidence="1">
    <location>
        <begin position="436"/>
        <end position="464"/>
    </location>
</feature>
<feature type="compositionally biased region" description="Basic and acidic residues" evidence="1">
    <location>
        <begin position="71"/>
        <end position="83"/>
    </location>
</feature>
<dbReference type="Proteomes" id="UP000001058">
    <property type="component" value="Unassembled WGS sequence"/>
</dbReference>
<dbReference type="AlphaFoldDB" id="D8TWE4"/>
<dbReference type="InterPro" id="IPR038052">
    <property type="entry name" value="Chaperonin_RbcX_sf"/>
</dbReference>
<evidence type="ECO:0000313" key="2">
    <source>
        <dbReference type="EMBL" id="EFJ48029.1"/>
    </source>
</evidence>
<accession>D8TWE4</accession>
<dbReference type="RefSeq" id="XP_002950714.1">
    <property type="nucleotide sequence ID" value="XM_002950668.1"/>
</dbReference>
<reference evidence="2 3" key="1">
    <citation type="journal article" date="2010" name="Science">
        <title>Genomic analysis of organismal complexity in the multicellular green alga Volvox carteri.</title>
        <authorList>
            <person name="Prochnik S.E."/>
            <person name="Umen J."/>
            <person name="Nedelcu A.M."/>
            <person name="Hallmann A."/>
            <person name="Miller S.M."/>
            <person name="Nishii I."/>
            <person name="Ferris P."/>
            <person name="Kuo A."/>
            <person name="Mitros T."/>
            <person name="Fritz-Laylin L.K."/>
            <person name="Hellsten U."/>
            <person name="Chapman J."/>
            <person name="Simakov O."/>
            <person name="Rensing S.A."/>
            <person name="Terry A."/>
            <person name="Pangilinan J."/>
            <person name="Kapitonov V."/>
            <person name="Jurka J."/>
            <person name="Salamov A."/>
            <person name="Shapiro H."/>
            <person name="Schmutz J."/>
            <person name="Grimwood J."/>
            <person name="Lindquist E."/>
            <person name="Lucas S."/>
            <person name="Grigoriev I.V."/>
            <person name="Schmitt R."/>
            <person name="Kirk D."/>
            <person name="Rokhsar D.S."/>
        </authorList>
    </citation>
    <scope>NUCLEOTIDE SEQUENCE [LARGE SCALE GENOMIC DNA]</scope>
    <source>
        <strain evidence="3">f. Nagariensis / Eve</strain>
    </source>
</reference>
<protein>
    <submittedName>
        <fullName evidence="2">Uncharacterized protein</fullName>
    </submittedName>
</protein>
<feature type="region of interest" description="Disordered" evidence="1">
    <location>
        <begin position="39"/>
        <end position="83"/>
    </location>
</feature>
<feature type="region of interest" description="Disordered" evidence="1">
    <location>
        <begin position="433"/>
        <end position="575"/>
    </location>
</feature>
<dbReference type="EMBL" id="GL378341">
    <property type="protein sequence ID" value="EFJ48029.1"/>
    <property type="molecule type" value="Genomic_DNA"/>
</dbReference>
<gene>
    <name evidence="2" type="ORF">VOLCADRAFT_91185</name>
</gene>
<dbReference type="OrthoDB" id="546456at2759"/>
<sequence>MYNLPQAAVLTASATYKNSFPIAIEVVLRLQRLKVQCAASGDSGDAERPSSSKGKSFSGERRRRGRPAHLRSPDDSPLRDGNRDRLMGLLTERAAKTLAYYLIETNHNVHHWVNRFIKEHPIPRDGNWDDVSGDTFLRTLLSMPMEEATPWGRDPVFHNTSASDVDPRSIAQRIMEIRAQLASEFIQDLSQVAEENKLLQLETLQASLFSTEDAIADGSAAARQAATSQGQGSGSSGNSQNASGASSPGAGGRGSRGGGTDGTDSSRGGKPKKVKKSVLPAQPTPSNWRMRLEVEAQVYGDVDGASPSSSAAAPSPTAPSSATGIPDSVMTGIISPNYTPQPAAEAAGSPPPLPPPAEKAAKPPPMPPPLHPEVAEMLPLIRSSPSALTPDVAQMLSSLAVTSNGQLHPDIVDALRAAVDAGARLHPEMAELLGMGPSAPSSASPSSSLKSSSTSAPAAAAASSSGGGGTLASSGSRGGGGDVAAPSTSTSSSSAAAAAAPTPSLSAAPIGKYGKPPVPPAAAASAAAAAAAATSAVESVQVVQSPQAQSQQQEEEEENSITALQNDSCLHSDEE</sequence>
<dbReference type="InParanoid" id="D8TWE4"/>
<dbReference type="SUPFAM" id="SSF158615">
    <property type="entry name" value="RbcX-like"/>
    <property type="match status" value="1"/>
</dbReference>
<dbReference type="Gene3D" id="1.10.1200.210">
    <property type="entry name" value="Chaperonin-like RbcX"/>
    <property type="match status" value="1"/>
</dbReference>
<feature type="compositionally biased region" description="Low complexity" evidence="1">
    <location>
        <begin position="484"/>
        <end position="509"/>
    </location>
</feature>
<proteinExistence type="predicted"/>
<name>D8TWE4_VOLCA</name>
<evidence type="ECO:0000256" key="1">
    <source>
        <dbReference type="SAM" id="MobiDB-lite"/>
    </source>
</evidence>
<keyword evidence="3" id="KW-1185">Reference proteome</keyword>
<dbReference type="eggNOG" id="ENOG502SP1H">
    <property type="taxonomic scope" value="Eukaryota"/>
</dbReference>
<feature type="compositionally biased region" description="Polar residues" evidence="1">
    <location>
        <begin position="560"/>
        <end position="569"/>
    </location>
</feature>
<feature type="compositionally biased region" description="Gly residues" evidence="1">
    <location>
        <begin position="249"/>
        <end position="261"/>
    </location>
</feature>
<dbReference type="GeneID" id="9617985"/>
<feature type="compositionally biased region" description="Gly residues" evidence="1">
    <location>
        <begin position="465"/>
        <end position="482"/>
    </location>
</feature>